<dbReference type="GO" id="GO:0045892">
    <property type="term" value="P:negative regulation of DNA-templated transcription"/>
    <property type="evidence" value="ECO:0007669"/>
    <property type="project" value="TreeGrafter"/>
</dbReference>
<dbReference type="Pfam" id="PF09339">
    <property type="entry name" value="HTH_IclR"/>
    <property type="match status" value="1"/>
</dbReference>
<dbReference type="Gene3D" id="3.30.450.40">
    <property type="match status" value="1"/>
</dbReference>
<evidence type="ECO:0000256" key="4">
    <source>
        <dbReference type="SAM" id="MobiDB-lite"/>
    </source>
</evidence>
<reference evidence="7 8" key="1">
    <citation type="submission" date="2020-08" db="EMBL/GenBank/DDBJ databases">
        <title>Sequencing the genomes of 1000 actinobacteria strains.</title>
        <authorList>
            <person name="Klenk H.-P."/>
        </authorList>
    </citation>
    <scope>NUCLEOTIDE SEQUENCE [LARGE SCALE GENOMIC DNA]</scope>
    <source>
        <strain evidence="7 8">DSM 45507</strain>
    </source>
</reference>
<dbReference type="GO" id="GO:0003677">
    <property type="term" value="F:DNA binding"/>
    <property type="evidence" value="ECO:0007669"/>
    <property type="project" value="UniProtKB-KW"/>
</dbReference>
<gene>
    <name evidence="7" type="ORF">HD596_011466</name>
</gene>
<dbReference type="Proteomes" id="UP000579153">
    <property type="component" value="Unassembled WGS sequence"/>
</dbReference>
<dbReference type="InterPro" id="IPR005471">
    <property type="entry name" value="Tscrpt_reg_IclR_N"/>
</dbReference>
<dbReference type="InterPro" id="IPR029016">
    <property type="entry name" value="GAF-like_dom_sf"/>
</dbReference>
<dbReference type="PANTHER" id="PTHR30136:SF35">
    <property type="entry name" value="HTH-TYPE TRANSCRIPTIONAL REGULATOR RV1719"/>
    <property type="match status" value="1"/>
</dbReference>
<evidence type="ECO:0000259" key="6">
    <source>
        <dbReference type="PROSITE" id="PS51078"/>
    </source>
</evidence>
<keyword evidence="3" id="KW-0804">Transcription</keyword>
<name>A0A7W9GJ33_9ACTN</name>
<dbReference type="AlphaFoldDB" id="A0A7W9GJ33"/>
<dbReference type="InterPro" id="IPR036388">
    <property type="entry name" value="WH-like_DNA-bd_sf"/>
</dbReference>
<keyword evidence="1" id="KW-0805">Transcription regulation</keyword>
<evidence type="ECO:0000256" key="3">
    <source>
        <dbReference type="ARBA" id="ARBA00023163"/>
    </source>
</evidence>
<comment type="caution">
    <text evidence="7">The sequence shown here is derived from an EMBL/GenBank/DDBJ whole genome shotgun (WGS) entry which is preliminary data.</text>
</comment>
<feature type="region of interest" description="Disordered" evidence="4">
    <location>
        <begin position="1"/>
        <end position="32"/>
    </location>
</feature>
<dbReference type="EMBL" id="JACHMB010000001">
    <property type="protein sequence ID" value="MBB5784710.1"/>
    <property type="molecule type" value="Genomic_DNA"/>
</dbReference>
<keyword evidence="2 7" id="KW-0238">DNA-binding</keyword>
<keyword evidence="8" id="KW-1185">Reference proteome</keyword>
<evidence type="ECO:0000313" key="7">
    <source>
        <dbReference type="EMBL" id="MBB5784710.1"/>
    </source>
</evidence>
<dbReference type="PROSITE" id="PS51078">
    <property type="entry name" value="ICLR_ED"/>
    <property type="match status" value="1"/>
</dbReference>
<dbReference type="PANTHER" id="PTHR30136">
    <property type="entry name" value="HELIX-TURN-HELIX TRANSCRIPTIONAL REGULATOR, ICLR FAMILY"/>
    <property type="match status" value="1"/>
</dbReference>
<dbReference type="Pfam" id="PF01614">
    <property type="entry name" value="IclR_C"/>
    <property type="match status" value="1"/>
</dbReference>
<protein>
    <submittedName>
        <fullName evidence="7">DNA-binding IclR family transcriptional regulator</fullName>
    </submittedName>
</protein>
<evidence type="ECO:0000256" key="2">
    <source>
        <dbReference type="ARBA" id="ARBA00023125"/>
    </source>
</evidence>
<organism evidence="7 8">
    <name type="scientific">Nonomuraea jabiensis</name>
    <dbReference type="NCBI Taxonomy" id="882448"/>
    <lineage>
        <taxon>Bacteria</taxon>
        <taxon>Bacillati</taxon>
        <taxon>Actinomycetota</taxon>
        <taxon>Actinomycetes</taxon>
        <taxon>Streptosporangiales</taxon>
        <taxon>Streptosporangiaceae</taxon>
        <taxon>Nonomuraea</taxon>
    </lineage>
</organism>
<dbReference type="SUPFAM" id="SSF46785">
    <property type="entry name" value="Winged helix' DNA-binding domain"/>
    <property type="match status" value="1"/>
</dbReference>
<feature type="domain" description="HTH iclR-type" evidence="5">
    <location>
        <begin position="35"/>
        <end position="95"/>
    </location>
</feature>
<proteinExistence type="predicted"/>
<dbReference type="InterPro" id="IPR036390">
    <property type="entry name" value="WH_DNA-bd_sf"/>
</dbReference>
<dbReference type="PROSITE" id="PS51077">
    <property type="entry name" value="HTH_ICLR"/>
    <property type="match status" value="1"/>
</dbReference>
<dbReference type="SUPFAM" id="SSF55781">
    <property type="entry name" value="GAF domain-like"/>
    <property type="match status" value="1"/>
</dbReference>
<sequence length="277" mass="29354">MTQAASSAAVPRTSGRPSTPVGPADGPGGGQAVGRGSVDNVLLLLHMLRDQGRLKVADVARELGIAGSTAHRLLAMLVYRDFAVQDEQHTYLPGPFLTSTQAGAGGALLRELRARVRPAMEALCTRAAETVNLMLRVGTEVRFLDSVESSQILHIRDRRGTILPARRASGGKVLLATLPHAQLRDLYPDLPDHERATLTRELDDVRARGYALNIDGTERGVSAIGATLRNGNGTALAALSISAPSARFGPDRVGFFAAQLKAAVREAEQALADFPDA</sequence>
<dbReference type="InterPro" id="IPR050707">
    <property type="entry name" value="HTH_MetabolicPath_Reg"/>
</dbReference>
<accession>A0A7W9GJ33</accession>
<evidence type="ECO:0000256" key="1">
    <source>
        <dbReference type="ARBA" id="ARBA00023015"/>
    </source>
</evidence>
<evidence type="ECO:0000259" key="5">
    <source>
        <dbReference type="PROSITE" id="PS51077"/>
    </source>
</evidence>
<dbReference type="InterPro" id="IPR014757">
    <property type="entry name" value="Tscrpt_reg_IclR_C"/>
</dbReference>
<dbReference type="Gene3D" id="1.10.10.10">
    <property type="entry name" value="Winged helix-like DNA-binding domain superfamily/Winged helix DNA-binding domain"/>
    <property type="match status" value="1"/>
</dbReference>
<feature type="domain" description="IclR-ED" evidence="6">
    <location>
        <begin position="98"/>
        <end position="273"/>
    </location>
</feature>
<dbReference type="GO" id="GO:0003700">
    <property type="term" value="F:DNA-binding transcription factor activity"/>
    <property type="evidence" value="ECO:0007669"/>
    <property type="project" value="TreeGrafter"/>
</dbReference>
<evidence type="ECO:0000313" key="8">
    <source>
        <dbReference type="Proteomes" id="UP000579153"/>
    </source>
</evidence>
<dbReference type="SMART" id="SM00346">
    <property type="entry name" value="HTH_ICLR"/>
    <property type="match status" value="1"/>
</dbReference>